<dbReference type="InterPro" id="IPR027536">
    <property type="entry name" value="MDM34"/>
</dbReference>
<feature type="compositionally biased region" description="Basic and acidic residues" evidence="11">
    <location>
        <begin position="418"/>
        <end position="428"/>
    </location>
</feature>
<dbReference type="CDD" id="cd21673">
    <property type="entry name" value="SMP_Mdm34"/>
    <property type="match status" value="1"/>
</dbReference>
<feature type="region of interest" description="Disordered" evidence="11">
    <location>
        <begin position="518"/>
        <end position="544"/>
    </location>
</feature>
<sequence>MAFKFNWPEFDDQFYEDAKGMLEIALNKGNKPKNIVDHITVKELNMGTQPPDLEILEIGELAEDKFRGIFKLTYNGDAYIVLQTKVQANPMHTKKKSEISAYTRPGILAADQPLVVPMLLRISDVKLRGIIVLVVSKQKGITLVFKNDPLEKILVSSTFDSISPVRNFLQTEIEKQLRTMFQEDLPTMIHNLSIKWVNGEQEKKKRQQEEEAQKLRNRMKLNKHTPPGSFHEQQHSVGSISSPYPSRILDGLRNSTALDIMSMPELTGHQISVALPGDGLFSGAHPDVDSDDGVSDGYPYDQGRFDSAMGVFSSFSDLYKKERGLKKLVERSDFYHSLEAGTRNDRRPSVNSTVSLPTMLGSGAWQRKPAPAPTSTHSDIGGGRHFLSPRSVSPMHPARPAPVTAENLDHHNRHLDHRSRYDGYDRYSDSLSTGSRERDFSSPRGHSASSSVIYEEHNDTSGSFGFGNDDELRGGNPDTLLLPQDQEIVLQPSRNAMAAQLAQLMNSNHTISPYTPTVEHYTSRSNPHQPKSNGAGASAGKKKVGKRKVIHLAGGFGSMNGSGSIEPSAETNHVDDRSTCFVSWERRPTPSTSTSSVTAVPSSRHHPTTTTLIPPKRTQRSMSDPAPSPAASVSTPLRAPPVPVVLSPRPVLAPRARQHPVLVTEQEETVEIPEETFNEIDEGSDDDPAVVTPPAMGSPSPGVRGAEFYGNGGLNANIGNNAKSVRANGDGGTFRLMGLGVAGAFGRLTLS</sequence>
<dbReference type="PROSITE" id="PS51847">
    <property type="entry name" value="SMP"/>
    <property type="match status" value="1"/>
</dbReference>
<feature type="compositionally biased region" description="Low complexity" evidence="11">
    <location>
        <begin position="589"/>
        <end position="602"/>
    </location>
</feature>
<comment type="domain">
    <text evidence="10">Lacks alpha-helical transmembrane segments, suggesting that it resides in the membrane via beta-sheet conformations similar to those predicted for other outer membrane proteins and porin.</text>
</comment>
<comment type="caution">
    <text evidence="13">The sequence shown here is derived from an EMBL/GenBank/DDBJ whole genome shotgun (WGS) entry which is preliminary data.</text>
</comment>
<keyword evidence="3 10" id="KW-1134">Transmembrane beta strand</keyword>
<keyword evidence="5 10" id="KW-1000">Mitochondrion outer membrane</keyword>
<comment type="subcellular location">
    <subcellularLocation>
        <location evidence="1">Membrane</location>
    </subcellularLocation>
    <subcellularLocation>
        <location evidence="10">Mitochondrion outer membrane</location>
        <topology evidence="10">Multi-pass membrane protein</topology>
    </subcellularLocation>
    <text evidence="10">The ERMES/MDM complex localizes to a few discrete foci (around 10 per single cell), that represent mitochondria-endoplasmic reticulum junctions. These foci are often found next to mtDNA nucleoids.</text>
</comment>
<feature type="compositionally biased region" description="Low complexity" evidence="11">
    <location>
        <begin position="621"/>
        <end position="637"/>
    </location>
</feature>
<evidence type="ECO:0000256" key="9">
    <source>
        <dbReference type="ARBA" id="ARBA00023136"/>
    </source>
</evidence>
<keyword evidence="7" id="KW-0446">Lipid-binding</keyword>
<gene>
    <name evidence="10" type="primary">MDM34</name>
    <name evidence="13" type="ORF">BC938DRAFT_470656</name>
</gene>
<name>A0A433Q9Q4_9FUNG</name>
<feature type="region of interest" description="Disordered" evidence="11">
    <location>
        <begin position="221"/>
        <end position="243"/>
    </location>
</feature>
<evidence type="ECO:0000256" key="8">
    <source>
        <dbReference type="ARBA" id="ARBA00023128"/>
    </source>
</evidence>
<evidence type="ECO:0000259" key="12">
    <source>
        <dbReference type="PROSITE" id="PS51847"/>
    </source>
</evidence>
<dbReference type="Proteomes" id="UP000274822">
    <property type="component" value="Unassembled WGS sequence"/>
</dbReference>
<evidence type="ECO:0000313" key="13">
    <source>
        <dbReference type="EMBL" id="RUS26520.1"/>
    </source>
</evidence>
<keyword evidence="14" id="KW-1185">Reference proteome</keyword>
<organism evidence="13 14">
    <name type="scientific">Jimgerdemannia flammicorona</name>
    <dbReference type="NCBI Taxonomy" id="994334"/>
    <lineage>
        <taxon>Eukaryota</taxon>
        <taxon>Fungi</taxon>
        <taxon>Fungi incertae sedis</taxon>
        <taxon>Mucoromycota</taxon>
        <taxon>Mucoromycotina</taxon>
        <taxon>Endogonomycetes</taxon>
        <taxon>Endogonales</taxon>
        <taxon>Endogonaceae</taxon>
        <taxon>Jimgerdemannia</taxon>
    </lineage>
</organism>
<evidence type="ECO:0000313" key="14">
    <source>
        <dbReference type="Proteomes" id="UP000274822"/>
    </source>
</evidence>
<keyword evidence="6" id="KW-0445">Lipid transport</keyword>
<keyword evidence="2" id="KW-0813">Transport</keyword>
<comment type="subunit">
    <text evidence="10">Component of the ER-mitochondria encounter structure (ERMES) or MDM complex, composed of MMM1, MDM10, MDM12 and MDM34.</text>
</comment>
<dbReference type="GO" id="GO:0015914">
    <property type="term" value="P:phospholipid transport"/>
    <property type="evidence" value="ECO:0007669"/>
    <property type="project" value="TreeGrafter"/>
</dbReference>
<evidence type="ECO:0000256" key="2">
    <source>
        <dbReference type="ARBA" id="ARBA00022448"/>
    </source>
</evidence>
<evidence type="ECO:0000256" key="3">
    <source>
        <dbReference type="ARBA" id="ARBA00022452"/>
    </source>
</evidence>
<comment type="similarity">
    <text evidence="10">Belongs to the MDM34 family.</text>
</comment>
<dbReference type="AlphaFoldDB" id="A0A433Q9Q4"/>
<dbReference type="GO" id="GO:1990456">
    <property type="term" value="P:mitochondrion-endoplasmic reticulum membrane tethering"/>
    <property type="evidence" value="ECO:0007669"/>
    <property type="project" value="TreeGrafter"/>
</dbReference>
<protein>
    <recommendedName>
        <fullName evidence="10">Mitochondrial distribution and morphology protein 34</fullName>
    </recommendedName>
</protein>
<reference evidence="13 14" key="1">
    <citation type="journal article" date="2018" name="New Phytol.">
        <title>Phylogenomics of Endogonaceae and evolution of mycorrhizas within Mucoromycota.</title>
        <authorList>
            <person name="Chang Y."/>
            <person name="Desiro A."/>
            <person name="Na H."/>
            <person name="Sandor L."/>
            <person name="Lipzen A."/>
            <person name="Clum A."/>
            <person name="Barry K."/>
            <person name="Grigoriev I.V."/>
            <person name="Martin F.M."/>
            <person name="Stajich J.E."/>
            <person name="Smith M.E."/>
            <person name="Bonito G."/>
            <person name="Spatafora J.W."/>
        </authorList>
    </citation>
    <scope>NUCLEOTIDE SEQUENCE [LARGE SCALE GENOMIC DNA]</scope>
    <source>
        <strain evidence="13 14">AD002</strain>
    </source>
</reference>
<dbReference type="EMBL" id="RBNJ01010275">
    <property type="protein sequence ID" value="RUS26520.1"/>
    <property type="molecule type" value="Genomic_DNA"/>
</dbReference>
<feature type="region of interest" description="Disordered" evidence="11">
    <location>
        <begin position="585"/>
        <end position="637"/>
    </location>
</feature>
<evidence type="ECO:0000256" key="6">
    <source>
        <dbReference type="ARBA" id="ARBA00023055"/>
    </source>
</evidence>
<dbReference type="GO" id="GO:0032865">
    <property type="term" value="C:ERMES complex"/>
    <property type="evidence" value="ECO:0007669"/>
    <property type="project" value="UniProtKB-UniRule"/>
</dbReference>
<dbReference type="GO" id="GO:0008289">
    <property type="term" value="F:lipid binding"/>
    <property type="evidence" value="ECO:0007669"/>
    <property type="project" value="UniProtKB-KW"/>
</dbReference>
<feature type="domain" description="SMP-LTD" evidence="12">
    <location>
        <begin position="1"/>
        <end position="194"/>
    </location>
</feature>
<dbReference type="Pfam" id="PF26545">
    <property type="entry name" value="Mdm34_N"/>
    <property type="match status" value="1"/>
</dbReference>
<evidence type="ECO:0000256" key="5">
    <source>
        <dbReference type="ARBA" id="ARBA00022787"/>
    </source>
</evidence>
<dbReference type="PANTHER" id="PTHR28185:SF1">
    <property type="entry name" value="MITOCHONDRIAL DISTRIBUTION AND MORPHOLOGY PROTEIN 34"/>
    <property type="match status" value="1"/>
</dbReference>
<dbReference type="InterPro" id="IPR031468">
    <property type="entry name" value="SMP_LBD"/>
</dbReference>
<evidence type="ECO:0000256" key="7">
    <source>
        <dbReference type="ARBA" id="ARBA00023121"/>
    </source>
</evidence>
<dbReference type="GO" id="GO:0007005">
    <property type="term" value="P:mitochondrion organization"/>
    <property type="evidence" value="ECO:0007669"/>
    <property type="project" value="InterPro"/>
</dbReference>
<keyword evidence="4 10" id="KW-0812">Transmembrane</keyword>
<accession>A0A433Q9Q4</accession>
<evidence type="ECO:0000256" key="1">
    <source>
        <dbReference type="ARBA" id="ARBA00004370"/>
    </source>
</evidence>
<dbReference type="PANTHER" id="PTHR28185">
    <property type="entry name" value="MITOCHONDRIAL DISTRIBUTION AND MORPHOLOGY PROTEIN 34"/>
    <property type="match status" value="1"/>
</dbReference>
<comment type="function">
    <text evidence="10">Component of the ERMES/MDM complex, which serves as a molecular tether to connect the endoplasmic reticulum (ER) and mitochondria. Components of this complex are involved in the control of mitochondrial shape and protein biogenesis, and function in nonvesicular lipid trafficking between the ER and mitochondria. MDM34 is required for the interaction of the ER-resident membrane protein MMM1 and the outer mitochondrial membrane-resident beta-barrel protein MDM10.</text>
</comment>
<dbReference type="InterPro" id="IPR058825">
    <property type="entry name" value="MDM34_N"/>
</dbReference>
<evidence type="ECO:0000256" key="10">
    <source>
        <dbReference type="HAMAP-Rule" id="MF_03105"/>
    </source>
</evidence>
<evidence type="ECO:0000256" key="11">
    <source>
        <dbReference type="SAM" id="MobiDB-lite"/>
    </source>
</evidence>
<keyword evidence="8 10" id="KW-0496">Mitochondrion</keyword>
<dbReference type="HAMAP" id="MF_03105">
    <property type="entry name" value="Mdm34"/>
    <property type="match status" value="1"/>
</dbReference>
<feature type="region of interest" description="Disordered" evidence="11">
    <location>
        <begin position="340"/>
        <end position="451"/>
    </location>
</feature>
<proteinExistence type="inferred from homology"/>
<keyword evidence="9 10" id="KW-0472">Membrane</keyword>
<evidence type="ECO:0000256" key="4">
    <source>
        <dbReference type="ARBA" id="ARBA00022692"/>
    </source>
</evidence>